<reference evidence="7 8" key="1">
    <citation type="journal article" date="2009" name="PLoS ONE">
        <title>The complete genome of Teredinibacter turnerae T7901: an intracellular endosymbiont of marine wood-boring bivalves (shipworms).</title>
        <authorList>
            <person name="Yang J.C."/>
            <person name="Madupu R."/>
            <person name="Durkin A.S."/>
            <person name="Ekborg N.A."/>
            <person name="Pedamallu C.S."/>
            <person name="Hostetler J.B."/>
            <person name="Radune D."/>
            <person name="Toms B.S."/>
            <person name="Henrissat B."/>
            <person name="Coutinho P.M."/>
            <person name="Schwarz S."/>
            <person name="Field L."/>
            <person name="Trindade-Silva A.E."/>
            <person name="Soares C.A.G."/>
            <person name="Elshahawi S."/>
            <person name="Hanora A."/>
            <person name="Schmidt E.W."/>
            <person name="Haygood M.G."/>
            <person name="Posfai J."/>
            <person name="Benner J."/>
            <person name="Madinger C."/>
            <person name="Nove J."/>
            <person name="Anton B."/>
            <person name="Chaudhary K."/>
            <person name="Foster J."/>
            <person name="Holman A."/>
            <person name="Kumar S."/>
            <person name="Lessard P.A."/>
            <person name="Luyten Y.A."/>
            <person name="Slatko B."/>
            <person name="Wood N."/>
            <person name="Wu B."/>
            <person name="Teplitski M."/>
            <person name="Mougous J.D."/>
            <person name="Ward N."/>
            <person name="Eisen J.A."/>
            <person name="Badger J.H."/>
            <person name="Distel D.L."/>
        </authorList>
    </citation>
    <scope>NUCLEOTIDE SEQUENCE [LARGE SCALE GENOMIC DNA]</scope>
    <source>
        <strain evidence="8">ATCC 39867 / T7901</strain>
    </source>
</reference>
<dbReference type="Proteomes" id="UP000009080">
    <property type="component" value="Chromosome"/>
</dbReference>
<comment type="subcellular location">
    <subcellularLocation>
        <location evidence="1">Cell inner membrane</location>
    </subcellularLocation>
</comment>
<accession>C5BKP1</accession>
<sequence length="294" mass="32643">MEKIIAKLTLLTLRSIGRLPLPAGLFFGTLLGRIAWLVGPREVHTTRRNIEACYPQLSAREQTALARQSVIESGRLAFEINIVWQRSTEWLHGQIVSISGEHLITQRDKSRGLMILGPHVGNWEVLGAICSGYGPIAFLYQPPKKKHLEPLMIAARSKQGATQLPTDVRGVAGLMRTLKRGETIGILPDQNPDDNGGDFAELFGHQALTMTLVHKLLQKTGAQVIMGAAIRVPSGFAIHFWEAPAGIDSADEAESLRALNVGVEQSVALAPSQYQWEYKRFRRQPEGMPRFYHR</sequence>
<dbReference type="RefSeq" id="WP_015817341.1">
    <property type="nucleotide sequence ID" value="NC_012997.1"/>
</dbReference>
<keyword evidence="5" id="KW-0472">Membrane</keyword>
<dbReference type="KEGG" id="ttu:TERTU_0028"/>
<evidence type="ECO:0000256" key="3">
    <source>
        <dbReference type="ARBA" id="ARBA00022519"/>
    </source>
</evidence>
<keyword evidence="4" id="KW-0808">Transferase</keyword>
<protein>
    <submittedName>
        <fullName evidence="7">Lipid A biosynthesis lauroyl acyltransferase</fullName>
    </submittedName>
</protein>
<proteinExistence type="predicted"/>
<dbReference type="HOGENOM" id="CLU_049421_0_0_6"/>
<dbReference type="CDD" id="cd07984">
    <property type="entry name" value="LPLAT_LABLAT-like"/>
    <property type="match status" value="1"/>
</dbReference>
<evidence type="ECO:0000256" key="2">
    <source>
        <dbReference type="ARBA" id="ARBA00022475"/>
    </source>
</evidence>
<dbReference type="InterPro" id="IPR004960">
    <property type="entry name" value="LipA_acyltrans"/>
</dbReference>
<keyword evidence="2" id="KW-1003">Cell membrane</keyword>
<dbReference type="PANTHER" id="PTHR30606:SF10">
    <property type="entry name" value="PHOSPHATIDYLINOSITOL MANNOSIDE ACYLTRANSFERASE"/>
    <property type="match status" value="1"/>
</dbReference>
<keyword evidence="3" id="KW-0997">Cell inner membrane</keyword>
<evidence type="ECO:0000256" key="1">
    <source>
        <dbReference type="ARBA" id="ARBA00004533"/>
    </source>
</evidence>
<dbReference type="GO" id="GO:0016746">
    <property type="term" value="F:acyltransferase activity"/>
    <property type="evidence" value="ECO:0007669"/>
    <property type="project" value="UniProtKB-KW"/>
</dbReference>
<evidence type="ECO:0000256" key="5">
    <source>
        <dbReference type="ARBA" id="ARBA00023136"/>
    </source>
</evidence>
<dbReference type="GO" id="GO:0005886">
    <property type="term" value="C:plasma membrane"/>
    <property type="evidence" value="ECO:0007669"/>
    <property type="project" value="UniProtKB-SubCell"/>
</dbReference>
<dbReference type="GO" id="GO:0009247">
    <property type="term" value="P:glycolipid biosynthetic process"/>
    <property type="evidence" value="ECO:0007669"/>
    <property type="project" value="UniProtKB-ARBA"/>
</dbReference>
<gene>
    <name evidence="7" type="ordered locus">TERTU_0028</name>
</gene>
<keyword evidence="8" id="KW-1185">Reference proteome</keyword>
<dbReference type="STRING" id="377629.TERTU_0028"/>
<dbReference type="Pfam" id="PF03279">
    <property type="entry name" value="Lip_A_acyltrans"/>
    <property type="match status" value="1"/>
</dbReference>
<keyword evidence="6 7" id="KW-0012">Acyltransferase</keyword>
<dbReference type="EMBL" id="CP001614">
    <property type="protein sequence ID" value="ACR11229.1"/>
    <property type="molecule type" value="Genomic_DNA"/>
</dbReference>
<dbReference type="PANTHER" id="PTHR30606">
    <property type="entry name" value="LIPID A BIOSYNTHESIS LAUROYL ACYLTRANSFERASE"/>
    <property type="match status" value="1"/>
</dbReference>
<evidence type="ECO:0000256" key="6">
    <source>
        <dbReference type="ARBA" id="ARBA00023315"/>
    </source>
</evidence>
<dbReference type="OrthoDB" id="9803456at2"/>
<evidence type="ECO:0000256" key="4">
    <source>
        <dbReference type="ARBA" id="ARBA00022679"/>
    </source>
</evidence>
<dbReference type="eggNOG" id="COG1560">
    <property type="taxonomic scope" value="Bacteria"/>
</dbReference>
<dbReference type="PIRSF" id="PIRSF026649">
    <property type="entry name" value="MsbB"/>
    <property type="match status" value="1"/>
</dbReference>
<evidence type="ECO:0000313" key="8">
    <source>
        <dbReference type="Proteomes" id="UP000009080"/>
    </source>
</evidence>
<dbReference type="AlphaFoldDB" id="C5BKP1"/>
<name>C5BKP1_TERTT</name>
<organism evidence="7 8">
    <name type="scientific">Teredinibacter turnerae (strain ATCC 39867 / T7901)</name>
    <dbReference type="NCBI Taxonomy" id="377629"/>
    <lineage>
        <taxon>Bacteria</taxon>
        <taxon>Pseudomonadati</taxon>
        <taxon>Pseudomonadota</taxon>
        <taxon>Gammaproteobacteria</taxon>
        <taxon>Cellvibrionales</taxon>
        <taxon>Cellvibrionaceae</taxon>
        <taxon>Teredinibacter</taxon>
    </lineage>
</organism>
<evidence type="ECO:0000313" key="7">
    <source>
        <dbReference type="EMBL" id="ACR11229.1"/>
    </source>
</evidence>